<dbReference type="PANTHER" id="PTHR45532:SF1">
    <property type="entry name" value="WD REPEAT-CONTAINING PROTEIN 97"/>
    <property type="match status" value="1"/>
</dbReference>
<feature type="region of interest" description="Disordered" evidence="2">
    <location>
        <begin position="1"/>
        <end position="23"/>
    </location>
</feature>
<dbReference type="Gene3D" id="2.130.10.10">
    <property type="entry name" value="YVTN repeat-like/Quinoprotein amine dehydrogenase"/>
    <property type="match status" value="1"/>
</dbReference>
<name>A0ABM0M3M0_SACKO</name>
<dbReference type="InterPro" id="IPR036322">
    <property type="entry name" value="WD40_repeat_dom_sf"/>
</dbReference>
<evidence type="ECO:0000256" key="1">
    <source>
        <dbReference type="PROSITE-ProRule" id="PRU00221"/>
    </source>
</evidence>
<protein>
    <submittedName>
        <fullName evidence="4">WD repeat-containing protein KIAA1875-like</fullName>
    </submittedName>
</protein>
<dbReference type="PROSITE" id="PS50294">
    <property type="entry name" value="WD_REPEATS_REGION"/>
    <property type="match status" value="2"/>
</dbReference>
<evidence type="ECO:0000313" key="4">
    <source>
        <dbReference type="RefSeq" id="XP_006814611.1"/>
    </source>
</evidence>
<accession>A0ABM0M3M0</accession>
<dbReference type="InterPro" id="IPR015943">
    <property type="entry name" value="WD40/YVTN_repeat-like_dom_sf"/>
</dbReference>
<dbReference type="PANTHER" id="PTHR45532">
    <property type="entry name" value="WD REPEAT-CONTAINING PROTEIN 97"/>
    <property type="match status" value="1"/>
</dbReference>
<feature type="repeat" description="WD" evidence="1">
    <location>
        <begin position="277"/>
        <end position="318"/>
    </location>
</feature>
<proteinExistence type="predicted"/>
<dbReference type="Proteomes" id="UP000694865">
    <property type="component" value="Unplaced"/>
</dbReference>
<keyword evidence="1" id="KW-0853">WD repeat</keyword>
<dbReference type="Pfam" id="PF00400">
    <property type="entry name" value="WD40"/>
    <property type="match status" value="2"/>
</dbReference>
<keyword evidence="3" id="KW-1185">Reference proteome</keyword>
<feature type="repeat" description="WD" evidence="1">
    <location>
        <begin position="236"/>
        <end position="268"/>
    </location>
</feature>
<dbReference type="SUPFAM" id="SSF50978">
    <property type="entry name" value="WD40 repeat-like"/>
    <property type="match status" value="1"/>
</dbReference>
<dbReference type="GeneID" id="102805189"/>
<dbReference type="RefSeq" id="XP_006814611.1">
    <property type="nucleotide sequence ID" value="XM_006814548.1"/>
</dbReference>
<gene>
    <name evidence="4" type="primary">LOC102805189</name>
</gene>
<dbReference type="PROSITE" id="PS50082">
    <property type="entry name" value="WD_REPEATS_2"/>
    <property type="match status" value="2"/>
</dbReference>
<dbReference type="SMART" id="SM00320">
    <property type="entry name" value="WD40"/>
    <property type="match status" value="2"/>
</dbReference>
<organism evidence="3 4">
    <name type="scientific">Saccoglossus kowalevskii</name>
    <name type="common">Acorn worm</name>
    <dbReference type="NCBI Taxonomy" id="10224"/>
    <lineage>
        <taxon>Eukaryota</taxon>
        <taxon>Metazoa</taxon>
        <taxon>Hemichordata</taxon>
        <taxon>Enteropneusta</taxon>
        <taxon>Harrimaniidae</taxon>
        <taxon>Saccoglossus</taxon>
    </lineage>
</organism>
<reference evidence="4" key="1">
    <citation type="submission" date="2025-08" db="UniProtKB">
        <authorList>
            <consortium name="RefSeq"/>
        </authorList>
    </citation>
    <scope>IDENTIFICATION</scope>
    <source>
        <tissue evidence="4">Testes</tissue>
    </source>
</reference>
<sequence>MSLEEVRHILDPNKRRPGQRSDETKAQYFWRKLRQCVRPTVKNVYKADLKSVVIGHGVYHMRKVNHTEEITEVLFQKEEKEYLTITKSGINVFHIDGRKKDFIQPEQEFDRLVYAQEVNEFIGWCWGGEELLLLSEDFELISIGKVPHKIYAVVYNELCNEIVTTGEGNVTSWSFRYAAKHVIPRKMAKAGLTPQDIFTLLCLEETASRSQRAFAVCDTSVAVFNLHQGKLISYKKDLHVRSITSLLFFNPLKNLITAARDGSIKMWDESWHLKLVFVGHSGAISSLSVYPYGPYIMSASHDCTVRVWSLETCDEVDLIEADEPIDGLGTVLQADNVHSFSTFAVDLWRIRDIHTMHTAVGHKVDRIKLTERPEYEFPPRALLISRDATARIISPANGNVITSLIINPRIGIKDAIYAQAEDTVFAALKNGDMVRASAKTNPCTIQHTWKGSEKDEKKHMNCLCLYEYIVESTMSEDVWKGLMRSSKAAISSSGKPQLRGSDRTLVIGGRKDGYIAVLHWKTMKVAYKIEAHGYKGVIGLIANSKDDQLISAGLGASVNKAYYGNCF</sequence>
<dbReference type="InterPro" id="IPR001680">
    <property type="entry name" value="WD40_rpt"/>
</dbReference>
<evidence type="ECO:0000256" key="2">
    <source>
        <dbReference type="SAM" id="MobiDB-lite"/>
    </source>
</evidence>
<evidence type="ECO:0000313" key="3">
    <source>
        <dbReference type="Proteomes" id="UP000694865"/>
    </source>
</evidence>